<dbReference type="SUPFAM" id="SSF48452">
    <property type="entry name" value="TPR-like"/>
    <property type="match status" value="1"/>
</dbReference>
<dbReference type="Gene3D" id="1.25.40.390">
    <property type="match status" value="1"/>
</dbReference>
<evidence type="ECO:0000313" key="1">
    <source>
        <dbReference type="EMBL" id="OHX65742.1"/>
    </source>
</evidence>
<gene>
    <name evidence="1" type="ORF">NH26_04935</name>
</gene>
<dbReference type="AlphaFoldDB" id="A0A1S1YXL0"/>
<evidence type="ECO:0000313" key="2">
    <source>
        <dbReference type="Proteomes" id="UP000179797"/>
    </source>
</evidence>
<dbReference type="InterPro" id="IPR041662">
    <property type="entry name" value="SusD-like_2"/>
</dbReference>
<dbReference type="InterPro" id="IPR011990">
    <property type="entry name" value="TPR-like_helical_dom_sf"/>
</dbReference>
<comment type="caution">
    <text evidence="1">The sequence shown here is derived from an EMBL/GenBank/DDBJ whole genome shotgun (WGS) entry which is preliminary data.</text>
</comment>
<name>A0A1S1YXL0_FLAPC</name>
<sequence>MARYYTRLNKVNTFEAGFEIDVTGGLKKIFGNPADYPMFESNEDDAQLMYTGSQPYVHPFYSNRYLDNREDFAVSKNLVDLLQIKDANDNISFIDKRLYVYAKPTPQSMDEEENIPVEYVGQINGATAPPALATISRIGNIFRDQPAGKSFWMTYSELQFIKAEAALNGITDVGGSPQFFIEEGITSSFMKQFSEASAYQAPIVPVNGHEIKTVAEDAAEVIARLDYSKEGGIIRVIMEQKYISIFSNGIEGYAELRRTGWPAIDVVEGGRKWPGKGLPNRFPYPISESRTNSANYNKAVNDLNIEQGNLIYGGKMWFTNNTDINYKN</sequence>
<proteinExistence type="predicted"/>
<keyword evidence="2" id="KW-1185">Reference proteome</keyword>
<accession>A0A1S1YXL0</accession>
<dbReference type="Pfam" id="PF12771">
    <property type="entry name" value="SusD-like_2"/>
    <property type="match status" value="1"/>
</dbReference>
<dbReference type="STRING" id="915059.NH26_04935"/>
<protein>
    <submittedName>
        <fullName evidence="1">Uncharacterized protein</fullName>
    </submittedName>
</protein>
<dbReference type="Proteomes" id="UP000179797">
    <property type="component" value="Unassembled WGS sequence"/>
</dbReference>
<reference evidence="1 2" key="1">
    <citation type="journal article" date="2012" name="Int. J. Syst. Evol. Microbiol.">
        <title>Flammeovirga pacifica sp. nov., isolated from deep-sea sediment.</title>
        <authorList>
            <person name="Xu H."/>
            <person name="Fu Y."/>
            <person name="Yang N."/>
            <person name="Ding Z."/>
            <person name="Lai Q."/>
            <person name="Zeng R."/>
        </authorList>
    </citation>
    <scope>NUCLEOTIDE SEQUENCE [LARGE SCALE GENOMIC DNA]</scope>
    <source>
        <strain evidence="2">DSM 24597 / LMG 26175 / WPAGA1</strain>
    </source>
</reference>
<organism evidence="1 2">
    <name type="scientific">Flammeovirga pacifica</name>
    <dbReference type="NCBI Taxonomy" id="915059"/>
    <lineage>
        <taxon>Bacteria</taxon>
        <taxon>Pseudomonadati</taxon>
        <taxon>Bacteroidota</taxon>
        <taxon>Cytophagia</taxon>
        <taxon>Cytophagales</taxon>
        <taxon>Flammeovirgaceae</taxon>
        <taxon>Flammeovirga</taxon>
    </lineage>
</organism>
<dbReference type="EMBL" id="JRYR02000001">
    <property type="protein sequence ID" value="OHX65742.1"/>
    <property type="molecule type" value="Genomic_DNA"/>
</dbReference>